<organism evidence="2 3">
    <name type="scientific">Desmophyllum pertusum</name>
    <dbReference type="NCBI Taxonomy" id="174260"/>
    <lineage>
        <taxon>Eukaryota</taxon>
        <taxon>Metazoa</taxon>
        <taxon>Cnidaria</taxon>
        <taxon>Anthozoa</taxon>
        <taxon>Hexacorallia</taxon>
        <taxon>Scleractinia</taxon>
        <taxon>Caryophylliina</taxon>
        <taxon>Caryophylliidae</taxon>
        <taxon>Desmophyllum</taxon>
    </lineage>
</organism>
<accession>A0A9W9YMT9</accession>
<sequence length="96" mass="10839">MACGHRPYCHFRHSKPGLKASKSKISPHKHNTEKERHAVIKTKTPSPEGSDKHKVQAAVTVTAPEDKTKMTQQPKILQVTAMKKNTQHQQPQLQLQ</sequence>
<evidence type="ECO:0000256" key="1">
    <source>
        <dbReference type="SAM" id="MobiDB-lite"/>
    </source>
</evidence>
<feature type="compositionally biased region" description="Basic residues" evidence="1">
    <location>
        <begin position="14"/>
        <end position="29"/>
    </location>
</feature>
<gene>
    <name evidence="2" type="ORF">OS493_021568</name>
</gene>
<evidence type="ECO:0008006" key="4">
    <source>
        <dbReference type="Google" id="ProtNLM"/>
    </source>
</evidence>
<keyword evidence="3" id="KW-1185">Reference proteome</keyword>
<reference evidence="2" key="1">
    <citation type="submission" date="2023-01" db="EMBL/GenBank/DDBJ databases">
        <title>Genome assembly of the deep-sea coral Lophelia pertusa.</title>
        <authorList>
            <person name="Herrera S."/>
            <person name="Cordes E."/>
        </authorList>
    </citation>
    <scope>NUCLEOTIDE SEQUENCE</scope>
    <source>
        <strain evidence="2">USNM1676648</strain>
        <tissue evidence="2">Polyp</tissue>
    </source>
</reference>
<dbReference type="Proteomes" id="UP001163046">
    <property type="component" value="Unassembled WGS sequence"/>
</dbReference>
<dbReference type="AlphaFoldDB" id="A0A9W9YMT9"/>
<proteinExistence type="predicted"/>
<feature type="region of interest" description="Disordered" evidence="1">
    <location>
        <begin position="14"/>
        <end position="55"/>
    </location>
</feature>
<protein>
    <recommendedName>
        <fullName evidence="4">C3H1-type domain-containing protein</fullName>
    </recommendedName>
</protein>
<comment type="caution">
    <text evidence="2">The sequence shown here is derived from an EMBL/GenBank/DDBJ whole genome shotgun (WGS) entry which is preliminary data.</text>
</comment>
<evidence type="ECO:0000313" key="2">
    <source>
        <dbReference type="EMBL" id="KAJ7358789.1"/>
    </source>
</evidence>
<dbReference type="EMBL" id="MU827315">
    <property type="protein sequence ID" value="KAJ7358789.1"/>
    <property type="molecule type" value="Genomic_DNA"/>
</dbReference>
<evidence type="ECO:0000313" key="3">
    <source>
        <dbReference type="Proteomes" id="UP001163046"/>
    </source>
</evidence>
<name>A0A9W9YMT9_9CNID</name>